<dbReference type="PRINTS" id="PR00382">
    <property type="entry name" value="LIPIDTRNSFER"/>
</dbReference>
<feature type="domain" description="Bifunctional inhibitor/plant lipid transfer protein/seed storage helical" evidence="4">
    <location>
        <begin position="20"/>
        <end position="107"/>
    </location>
</feature>
<dbReference type="InterPro" id="IPR000528">
    <property type="entry name" value="Plant_nsLTP"/>
</dbReference>
<feature type="signal peptide" evidence="3">
    <location>
        <begin position="1"/>
        <end position="25"/>
    </location>
</feature>
<reference evidence="6" key="1">
    <citation type="journal article" date="2020" name="Nat. Commun.">
        <title>Genome sequence of the cluster root forming white lupin.</title>
        <authorList>
            <person name="Hufnagel B."/>
            <person name="Marques A."/>
            <person name="Soriano A."/>
            <person name="Marques L."/>
            <person name="Divol F."/>
            <person name="Doumas P."/>
            <person name="Sallet E."/>
            <person name="Mancinotti D."/>
            <person name="Carrere S."/>
            <person name="Marande W."/>
            <person name="Arribat S."/>
            <person name="Keller J."/>
            <person name="Huneau C."/>
            <person name="Blein T."/>
            <person name="Aime D."/>
            <person name="Laguerre M."/>
            <person name="Taylor J."/>
            <person name="Schubert V."/>
            <person name="Nelson M."/>
            <person name="Geu-Flores F."/>
            <person name="Crespi M."/>
            <person name="Gallardo-Guerrero K."/>
            <person name="Delaux P.-M."/>
            <person name="Salse J."/>
            <person name="Berges H."/>
            <person name="Guyot R."/>
            <person name="Gouzy J."/>
            <person name="Peret B."/>
        </authorList>
    </citation>
    <scope>NUCLEOTIDE SEQUENCE [LARGE SCALE GENOMIC DNA]</scope>
    <source>
        <strain evidence="6">cv. Amiga</strain>
    </source>
</reference>
<protein>
    <submittedName>
        <fullName evidence="5">Putative plant lipid transfer protein/Par allergen</fullName>
    </submittedName>
</protein>
<dbReference type="AlphaFoldDB" id="A0A6A4Q9Z4"/>
<accession>A0A6A4Q9Z4</accession>
<evidence type="ECO:0000256" key="1">
    <source>
        <dbReference type="ARBA" id="ARBA00009748"/>
    </source>
</evidence>
<dbReference type="SUPFAM" id="SSF47699">
    <property type="entry name" value="Bifunctional inhibitor/lipid-transfer protein/seed storage 2S albumin"/>
    <property type="match status" value="1"/>
</dbReference>
<dbReference type="EMBL" id="WOCE01000007">
    <property type="protein sequence ID" value="KAE9610620.1"/>
    <property type="molecule type" value="Genomic_DNA"/>
</dbReference>
<keyword evidence="3" id="KW-0732">Signal</keyword>
<dbReference type="OrthoDB" id="1377674at2759"/>
<sequence>MMEKRVGSILLTMMIMSMLDGTSNANQINDITCGEAQLLILPCVPYLQGSGSAKPSGSCCSSAKTVFKRATSTQNRRALCQCFKDAAPIIGVNPSRSKLLPKLCNIRLSFPLNPSINCTSIPF</sequence>
<dbReference type="Pfam" id="PF14368">
    <property type="entry name" value="LTP_2"/>
    <property type="match status" value="1"/>
</dbReference>
<dbReference type="GO" id="GO:0008289">
    <property type="term" value="F:lipid binding"/>
    <property type="evidence" value="ECO:0007669"/>
    <property type="project" value="InterPro"/>
</dbReference>
<dbReference type="Gene3D" id="1.10.110.10">
    <property type="entry name" value="Plant lipid-transfer and hydrophobic proteins"/>
    <property type="match status" value="1"/>
</dbReference>
<dbReference type="CDD" id="cd01960">
    <property type="entry name" value="nsLTP1"/>
    <property type="match status" value="1"/>
</dbReference>
<comment type="caution">
    <text evidence="5">The sequence shown here is derived from an EMBL/GenBank/DDBJ whole genome shotgun (WGS) entry which is preliminary data.</text>
</comment>
<dbReference type="GO" id="GO:0006869">
    <property type="term" value="P:lipid transport"/>
    <property type="evidence" value="ECO:0007669"/>
    <property type="project" value="InterPro"/>
</dbReference>
<comment type="similarity">
    <text evidence="1">Belongs to the plant LTP family.</text>
</comment>
<evidence type="ECO:0000313" key="6">
    <source>
        <dbReference type="Proteomes" id="UP000447434"/>
    </source>
</evidence>
<keyword evidence="2" id="KW-1015">Disulfide bond</keyword>
<evidence type="ECO:0000313" key="5">
    <source>
        <dbReference type="EMBL" id="KAE9610620.1"/>
    </source>
</evidence>
<dbReference type="InterPro" id="IPR036312">
    <property type="entry name" value="Bifun_inhib/LTP/seed_sf"/>
</dbReference>
<proteinExistence type="inferred from homology"/>
<evidence type="ECO:0000256" key="3">
    <source>
        <dbReference type="SAM" id="SignalP"/>
    </source>
</evidence>
<dbReference type="PANTHER" id="PTHR33076">
    <property type="entry name" value="NON-SPECIFIC LIPID-TRANSFER PROTEIN 2-RELATED"/>
    <property type="match status" value="1"/>
</dbReference>
<evidence type="ECO:0000256" key="2">
    <source>
        <dbReference type="ARBA" id="ARBA00023157"/>
    </source>
</evidence>
<dbReference type="InterPro" id="IPR016140">
    <property type="entry name" value="Bifunc_inhib/LTP/seed_store"/>
</dbReference>
<gene>
    <name evidence="5" type="ORF">Lalb_Chr07g0188521</name>
</gene>
<keyword evidence="6" id="KW-1185">Reference proteome</keyword>
<dbReference type="Proteomes" id="UP000447434">
    <property type="component" value="Chromosome 7"/>
</dbReference>
<name>A0A6A4Q9Z4_LUPAL</name>
<feature type="chain" id="PRO_5025541067" evidence="3">
    <location>
        <begin position="26"/>
        <end position="123"/>
    </location>
</feature>
<organism evidence="5 6">
    <name type="scientific">Lupinus albus</name>
    <name type="common">White lupine</name>
    <name type="synonym">Lupinus termis</name>
    <dbReference type="NCBI Taxonomy" id="3870"/>
    <lineage>
        <taxon>Eukaryota</taxon>
        <taxon>Viridiplantae</taxon>
        <taxon>Streptophyta</taxon>
        <taxon>Embryophyta</taxon>
        <taxon>Tracheophyta</taxon>
        <taxon>Spermatophyta</taxon>
        <taxon>Magnoliopsida</taxon>
        <taxon>eudicotyledons</taxon>
        <taxon>Gunneridae</taxon>
        <taxon>Pentapetalae</taxon>
        <taxon>rosids</taxon>
        <taxon>fabids</taxon>
        <taxon>Fabales</taxon>
        <taxon>Fabaceae</taxon>
        <taxon>Papilionoideae</taxon>
        <taxon>50 kb inversion clade</taxon>
        <taxon>genistoids sensu lato</taxon>
        <taxon>core genistoids</taxon>
        <taxon>Genisteae</taxon>
        <taxon>Lupinus</taxon>
    </lineage>
</organism>
<evidence type="ECO:0000259" key="4">
    <source>
        <dbReference type="Pfam" id="PF14368"/>
    </source>
</evidence>